<reference evidence="4 6" key="3">
    <citation type="submission" date="2016-10" db="EMBL/GenBank/DDBJ databases">
        <authorList>
            <person name="Varghese N."/>
            <person name="Submissions S."/>
        </authorList>
    </citation>
    <scope>NUCLEOTIDE SEQUENCE [LARGE SCALE GENOMIC DNA]</scope>
    <source>
        <strain evidence="4 6">ATCC 33218</strain>
    </source>
</reference>
<keyword evidence="6" id="KW-1185">Reference proteome</keyword>
<evidence type="ECO:0000256" key="1">
    <source>
        <dbReference type="SAM" id="Coils"/>
    </source>
</evidence>
<keyword evidence="2" id="KW-1133">Transmembrane helix</keyword>
<accession>A0A098GAX1</accession>
<feature type="coiled-coil region" evidence="1">
    <location>
        <begin position="187"/>
        <end position="262"/>
    </location>
</feature>
<feature type="transmembrane region" description="Helical" evidence="2">
    <location>
        <begin position="156"/>
        <end position="178"/>
    </location>
</feature>
<name>A0A098GAX1_LEGMI</name>
<dbReference type="Proteomes" id="UP000032414">
    <property type="component" value="Chromosome I"/>
</dbReference>
<sequence>MGEGLQPNETIKEKIDAQSAEAALISARKQVLEMQEPVSFTPRPMPPDALTIALIKKIPFLANFLRSVDATGVAVSKLAYIQGNELAGTVNSSFRIAGAVIAFIDFVRIPAMYFAAWLLGQPLPITLSQNAKWLYSAVVLALSFAGLLAPTAVAPFIALAAASLACFVSIFTLGKHFYDRYQTKELLRQTKQKADWAEVELQQMMRAAKKLGTLLNDPEKKQNYPAYIEHVETLQEDIDEKKEELQELYDKQLETLQILEELGWAGVLHKTVGISFAAAALVGLALSLTFPLVGLAIFGASAAGGGLYILGRLIHMVIPIIIEKINKSAAEPTNEQAADPNSLSIEKMLLVERIPSPVESKPCLIKNAESLKQGAPGTTGLRLFDDKGTILKGERETFLQQNCGHSELATAELRENNSECVL</sequence>
<dbReference type="RefSeq" id="WP_045098142.1">
    <property type="nucleotide sequence ID" value="NZ_CP020614.1"/>
</dbReference>
<proteinExistence type="predicted"/>
<dbReference type="EMBL" id="FMVN01000002">
    <property type="protein sequence ID" value="SCX94439.1"/>
    <property type="molecule type" value="Genomic_DNA"/>
</dbReference>
<keyword evidence="2" id="KW-0812">Transmembrane</keyword>
<evidence type="ECO:0000313" key="4">
    <source>
        <dbReference type="EMBL" id="SCX94439.1"/>
    </source>
</evidence>
<dbReference type="OrthoDB" id="5653214at2"/>
<evidence type="ECO:0000313" key="6">
    <source>
        <dbReference type="Proteomes" id="UP000182998"/>
    </source>
</evidence>
<gene>
    <name evidence="3" type="ORF">LMI_0220</name>
    <name evidence="4" type="ORF">SAMN02982997_00451</name>
</gene>
<dbReference type="Proteomes" id="UP000182998">
    <property type="component" value="Unassembled WGS sequence"/>
</dbReference>
<evidence type="ECO:0000313" key="5">
    <source>
        <dbReference type="Proteomes" id="UP000032414"/>
    </source>
</evidence>
<feature type="transmembrane region" description="Helical" evidence="2">
    <location>
        <begin position="132"/>
        <end position="150"/>
    </location>
</feature>
<evidence type="ECO:0000313" key="3">
    <source>
        <dbReference type="EMBL" id="CEG59583.1"/>
    </source>
</evidence>
<dbReference type="PATRIC" id="fig|451.8.peg.626"/>
<evidence type="ECO:0008006" key="7">
    <source>
        <dbReference type="Google" id="ProtNLM"/>
    </source>
</evidence>
<protein>
    <recommendedName>
        <fullName evidence="7">Coiled-coil protein</fullName>
    </recommendedName>
</protein>
<feature type="transmembrane region" description="Helical" evidence="2">
    <location>
        <begin position="292"/>
        <end position="310"/>
    </location>
</feature>
<reference evidence="5" key="2">
    <citation type="submission" date="2014-09" db="EMBL/GenBank/DDBJ databases">
        <authorList>
            <person name="Gomez-Valero L."/>
        </authorList>
    </citation>
    <scope>NUCLEOTIDE SEQUENCE [LARGE SCALE GENOMIC DNA]</scope>
    <source>
        <strain evidence="5">ATCC33218</strain>
    </source>
</reference>
<keyword evidence="2" id="KW-0472">Membrane</keyword>
<dbReference type="EMBL" id="LN614830">
    <property type="protein sequence ID" value="CEG59583.1"/>
    <property type="molecule type" value="Genomic_DNA"/>
</dbReference>
<dbReference type="AlphaFoldDB" id="A0A098GAX1"/>
<organism evidence="3 5">
    <name type="scientific">Legionella micdadei</name>
    <name type="common">Tatlockia micdadei</name>
    <dbReference type="NCBI Taxonomy" id="451"/>
    <lineage>
        <taxon>Bacteria</taxon>
        <taxon>Pseudomonadati</taxon>
        <taxon>Pseudomonadota</taxon>
        <taxon>Gammaproteobacteria</taxon>
        <taxon>Legionellales</taxon>
        <taxon>Legionellaceae</taxon>
        <taxon>Legionella</taxon>
    </lineage>
</organism>
<feature type="transmembrane region" description="Helical" evidence="2">
    <location>
        <begin position="96"/>
        <end position="120"/>
    </location>
</feature>
<keyword evidence="1" id="KW-0175">Coiled coil</keyword>
<evidence type="ECO:0000256" key="2">
    <source>
        <dbReference type="SAM" id="Phobius"/>
    </source>
</evidence>
<reference evidence="3" key="1">
    <citation type="submission" date="2014-09" db="EMBL/GenBank/DDBJ databases">
        <authorList>
            <person name="GOMEZ-VALERO Laura"/>
        </authorList>
    </citation>
    <scope>NUCLEOTIDE SEQUENCE</scope>
    <source>
        <strain evidence="3">ATCC33218</strain>
    </source>
</reference>
<feature type="transmembrane region" description="Helical" evidence="2">
    <location>
        <begin position="267"/>
        <end position="286"/>
    </location>
</feature>
<dbReference type="KEGG" id="tmc:LMI_0220"/>
<dbReference type="HOGENOM" id="CLU_650407_0_0_6"/>
<dbReference type="STRING" id="451.B6N58_01035"/>